<keyword evidence="5" id="KW-1185">Reference proteome</keyword>
<dbReference type="SUPFAM" id="SSF54637">
    <property type="entry name" value="Thioesterase/thiol ester dehydrase-isomerase"/>
    <property type="match status" value="1"/>
</dbReference>
<dbReference type="Gene3D" id="3.10.129.10">
    <property type="entry name" value="Hotdog Thioesterase"/>
    <property type="match status" value="1"/>
</dbReference>
<comment type="caution">
    <text evidence="4">The sequence shown here is derived from an EMBL/GenBank/DDBJ whole genome shotgun (WGS) entry which is preliminary data.</text>
</comment>
<comment type="similarity">
    <text evidence="1">Belongs to the thioesterase PaaI family.</text>
</comment>
<organism evidence="4 5">
    <name type="scientific">Ilumatobacter fluminis</name>
    <dbReference type="NCBI Taxonomy" id="467091"/>
    <lineage>
        <taxon>Bacteria</taxon>
        <taxon>Bacillati</taxon>
        <taxon>Actinomycetota</taxon>
        <taxon>Acidimicrobiia</taxon>
        <taxon>Acidimicrobiales</taxon>
        <taxon>Ilumatobacteraceae</taxon>
        <taxon>Ilumatobacter</taxon>
    </lineage>
</organism>
<accession>A0A4R7HWA0</accession>
<name>A0A4R7HWA0_9ACTN</name>
<reference evidence="4 5" key="1">
    <citation type="submission" date="2019-03" db="EMBL/GenBank/DDBJ databases">
        <title>Sequencing the genomes of 1000 actinobacteria strains.</title>
        <authorList>
            <person name="Klenk H.-P."/>
        </authorList>
    </citation>
    <scope>NUCLEOTIDE SEQUENCE [LARGE SCALE GENOMIC DNA]</scope>
    <source>
        <strain evidence="4 5">DSM 18936</strain>
    </source>
</reference>
<evidence type="ECO:0000256" key="2">
    <source>
        <dbReference type="ARBA" id="ARBA00022801"/>
    </source>
</evidence>
<keyword evidence="2" id="KW-0378">Hydrolase</keyword>
<dbReference type="InterPro" id="IPR006683">
    <property type="entry name" value="Thioestr_dom"/>
</dbReference>
<dbReference type="GO" id="GO:0047617">
    <property type="term" value="F:fatty acyl-CoA hydrolase activity"/>
    <property type="evidence" value="ECO:0007669"/>
    <property type="project" value="InterPro"/>
</dbReference>
<dbReference type="InterPro" id="IPR039298">
    <property type="entry name" value="ACOT13"/>
</dbReference>
<feature type="domain" description="Thioesterase" evidence="3">
    <location>
        <begin position="69"/>
        <end position="147"/>
    </location>
</feature>
<evidence type="ECO:0000313" key="4">
    <source>
        <dbReference type="EMBL" id="TDT14814.1"/>
    </source>
</evidence>
<dbReference type="CDD" id="cd03443">
    <property type="entry name" value="PaaI_thioesterase"/>
    <property type="match status" value="1"/>
</dbReference>
<dbReference type="Pfam" id="PF03061">
    <property type="entry name" value="4HBT"/>
    <property type="match status" value="1"/>
</dbReference>
<proteinExistence type="inferred from homology"/>
<dbReference type="RefSeq" id="WP_133867329.1">
    <property type="nucleotide sequence ID" value="NZ_SOAU01000001.1"/>
</dbReference>
<gene>
    <name evidence="4" type="ORF">BDK89_0371</name>
</gene>
<protein>
    <submittedName>
        <fullName evidence="4">Uncharacterized protein (TIGR00369 family)</fullName>
    </submittedName>
</protein>
<dbReference type="PANTHER" id="PTHR21660">
    <property type="entry name" value="THIOESTERASE SUPERFAMILY MEMBER-RELATED"/>
    <property type="match status" value="1"/>
</dbReference>
<evidence type="ECO:0000259" key="3">
    <source>
        <dbReference type="Pfam" id="PF03061"/>
    </source>
</evidence>
<dbReference type="OrthoDB" id="8588611at2"/>
<dbReference type="InterPro" id="IPR029069">
    <property type="entry name" value="HotDog_dom_sf"/>
</dbReference>
<evidence type="ECO:0000256" key="1">
    <source>
        <dbReference type="ARBA" id="ARBA00008324"/>
    </source>
</evidence>
<dbReference type="AlphaFoldDB" id="A0A4R7HWA0"/>
<dbReference type="EMBL" id="SOAU01000001">
    <property type="protein sequence ID" value="TDT14814.1"/>
    <property type="molecule type" value="Genomic_DNA"/>
</dbReference>
<evidence type="ECO:0000313" key="5">
    <source>
        <dbReference type="Proteomes" id="UP000294558"/>
    </source>
</evidence>
<sequence length="158" mass="16927">METTDTPTDTSTDTSTDASSDAALIAHITDSFQVGGSPFVVDMGIRVTHAETGLVRFTLPVTDRLTHGGGVLSGQAIMSCMDTGMVFVMMSLRPDEDVNFTTVELKTAFERAVPADTPEVTFEARATKPGRSLVFGEIDLFLPNGKRAAAATTTYMWI</sequence>
<dbReference type="Proteomes" id="UP000294558">
    <property type="component" value="Unassembled WGS sequence"/>
</dbReference>
<dbReference type="PANTHER" id="PTHR21660:SF1">
    <property type="entry name" value="ACYL-COENZYME A THIOESTERASE 13"/>
    <property type="match status" value="1"/>
</dbReference>